<sequence>MTIFSDMVGLWTLWKADHISCDGLHHPCNSSRLAGTIASDLECLCTDDCERPSILHQDVRGTVKKNAHVIWHFAYVIFAFPTDRVVSCYFHFVKNCYSNAIDLGLKKHLAKDAELRKWLRTLIGGVHLSNDQQAIMWDHLLQNPPVIPERANLTRFMSYFRRQWHTDAARALINQHENRGPRTTNISEG</sequence>
<name>A0AAD4QSJ8_9BILA</name>
<evidence type="ECO:0000313" key="1">
    <source>
        <dbReference type="EMBL" id="KAI1690680.1"/>
    </source>
</evidence>
<dbReference type="AlphaFoldDB" id="A0AAD4QSJ8"/>
<gene>
    <name evidence="1" type="ORF">DdX_22340</name>
</gene>
<keyword evidence="2" id="KW-1185">Reference proteome</keyword>
<proteinExistence type="predicted"/>
<reference evidence="1" key="1">
    <citation type="submission" date="2022-01" db="EMBL/GenBank/DDBJ databases">
        <title>Genome Sequence Resource for Two Populations of Ditylenchus destructor, the Migratory Endoparasitic Phytonematode.</title>
        <authorList>
            <person name="Zhang H."/>
            <person name="Lin R."/>
            <person name="Xie B."/>
        </authorList>
    </citation>
    <scope>NUCLEOTIDE SEQUENCE</scope>
    <source>
        <strain evidence="1">BazhouSP</strain>
    </source>
</reference>
<dbReference type="EMBL" id="JAKKPZ010001110">
    <property type="protein sequence ID" value="KAI1690680.1"/>
    <property type="molecule type" value="Genomic_DNA"/>
</dbReference>
<comment type="caution">
    <text evidence="1">The sequence shown here is derived from an EMBL/GenBank/DDBJ whole genome shotgun (WGS) entry which is preliminary data.</text>
</comment>
<evidence type="ECO:0000313" key="2">
    <source>
        <dbReference type="Proteomes" id="UP001201812"/>
    </source>
</evidence>
<dbReference type="Proteomes" id="UP001201812">
    <property type="component" value="Unassembled WGS sequence"/>
</dbReference>
<organism evidence="1 2">
    <name type="scientific">Ditylenchus destructor</name>
    <dbReference type="NCBI Taxonomy" id="166010"/>
    <lineage>
        <taxon>Eukaryota</taxon>
        <taxon>Metazoa</taxon>
        <taxon>Ecdysozoa</taxon>
        <taxon>Nematoda</taxon>
        <taxon>Chromadorea</taxon>
        <taxon>Rhabditida</taxon>
        <taxon>Tylenchina</taxon>
        <taxon>Tylenchomorpha</taxon>
        <taxon>Sphaerularioidea</taxon>
        <taxon>Anguinidae</taxon>
        <taxon>Anguininae</taxon>
        <taxon>Ditylenchus</taxon>
    </lineage>
</organism>
<evidence type="ECO:0008006" key="3">
    <source>
        <dbReference type="Google" id="ProtNLM"/>
    </source>
</evidence>
<protein>
    <recommendedName>
        <fullName evidence="3">MULE transposase domain-containing protein</fullName>
    </recommendedName>
</protein>
<accession>A0AAD4QSJ8</accession>